<keyword evidence="1" id="KW-0929">Antimicrobial</keyword>
<feature type="signal peptide" evidence="3">
    <location>
        <begin position="1"/>
        <end position="26"/>
    </location>
</feature>
<sequence length="124" mass="14096">MMKAWVLMSVGVMIMMMVSPPDPCNAQGTEALITFIIDKLSGLWDHDEVSFMGHICRFSHSPSFYRWELYYKGKMWCPGWAPFSGNSKTKSRAGAIEHATRDFVKKALENKLITEEEASAWVSN</sequence>
<reference evidence="4" key="2">
    <citation type="submission" date="2024-01" db="EMBL/GenBank/DDBJ databases">
        <authorList>
            <person name="He J."/>
            <person name="Wang M."/>
            <person name="Zheng J."/>
            <person name="Liu Z."/>
        </authorList>
    </citation>
    <scope>NUCLEOTIDE SEQUENCE</scope>
    <source>
        <strain evidence="4">ZL_2023a</strain>
        <tissue evidence="4">Muscle</tissue>
    </source>
</reference>
<dbReference type="Gene3D" id="3.30.160.320">
    <property type="match status" value="1"/>
</dbReference>
<evidence type="ECO:0000256" key="1">
    <source>
        <dbReference type="ARBA" id="ARBA00022529"/>
    </source>
</evidence>
<feature type="chain" id="PRO_5044717240" description="Anti-lipopolysaccharide factor" evidence="3">
    <location>
        <begin position="27"/>
        <end position="124"/>
    </location>
</feature>
<dbReference type="AlphaFoldDB" id="A0AAW0VTM4"/>
<dbReference type="InterPro" id="IPR038539">
    <property type="entry name" value="Anti-LPS_factor/Scygonadin_sf"/>
</dbReference>
<dbReference type="EMBL" id="JARKIK010000540">
    <property type="protein sequence ID" value="KAK8720342.1"/>
    <property type="molecule type" value="Genomic_DNA"/>
</dbReference>
<reference evidence="4 5" key="1">
    <citation type="journal article" date="2024" name="BMC Genomics">
        <title>Genome assembly of redclaw crayfish (Cherax quadricarinatus) provides insights into its immune adaptation and hypoxia tolerance.</title>
        <authorList>
            <person name="Liu Z."/>
            <person name="Zheng J."/>
            <person name="Li H."/>
            <person name="Fang K."/>
            <person name="Wang S."/>
            <person name="He J."/>
            <person name="Zhou D."/>
            <person name="Weng S."/>
            <person name="Chi M."/>
            <person name="Gu Z."/>
            <person name="He J."/>
            <person name="Li F."/>
            <person name="Wang M."/>
        </authorList>
    </citation>
    <scope>NUCLEOTIDE SEQUENCE [LARGE SCALE GENOMIC DNA]</scope>
    <source>
        <strain evidence="4">ZL_2023a</strain>
    </source>
</reference>
<protein>
    <recommendedName>
        <fullName evidence="6">Anti-lipopolysaccharide factor</fullName>
    </recommendedName>
</protein>
<evidence type="ECO:0000313" key="4">
    <source>
        <dbReference type="EMBL" id="KAK8720341.1"/>
    </source>
</evidence>
<gene>
    <name evidence="4" type="ORF">OTU49_013397</name>
</gene>
<organism evidence="4 5">
    <name type="scientific">Cherax quadricarinatus</name>
    <name type="common">Australian red claw crayfish</name>
    <dbReference type="NCBI Taxonomy" id="27406"/>
    <lineage>
        <taxon>Eukaryota</taxon>
        <taxon>Metazoa</taxon>
        <taxon>Ecdysozoa</taxon>
        <taxon>Arthropoda</taxon>
        <taxon>Crustacea</taxon>
        <taxon>Multicrustacea</taxon>
        <taxon>Malacostraca</taxon>
        <taxon>Eumalacostraca</taxon>
        <taxon>Eucarida</taxon>
        <taxon>Decapoda</taxon>
        <taxon>Pleocyemata</taxon>
        <taxon>Astacidea</taxon>
        <taxon>Parastacoidea</taxon>
        <taxon>Parastacidae</taxon>
        <taxon>Cherax</taxon>
    </lineage>
</organism>
<dbReference type="EMBL" id="JARKIK010000540">
    <property type="protein sequence ID" value="KAK8720341.1"/>
    <property type="molecule type" value="Genomic_DNA"/>
</dbReference>
<accession>A0AAW0VTM4</accession>
<comment type="caution">
    <text evidence="4">The sequence shown here is derived from an EMBL/GenBank/DDBJ whole genome shotgun (WGS) entry which is preliminary data.</text>
</comment>
<keyword evidence="5" id="KW-1185">Reference proteome</keyword>
<evidence type="ECO:0008006" key="6">
    <source>
        <dbReference type="Google" id="ProtNLM"/>
    </source>
</evidence>
<keyword evidence="3" id="KW-0732">Signal</keyword>
<keyword evidence="2" id="KW-0044">Antibiotic</keyword>
<evidence type="ECO:0000313" key="5">
    <source>
        <dbReference type="Proteomes" id="UP001445076"/>
    </source>
</evidence>
<dbReference type="GO" id="GO:0042742">
    <property type="term" value="P:defense response to bacterium"/>
    <property type="evidence" value="ECO:0007669"/>
    <property type="project" value="UniProtKB-KW"/>
</dbReference>
<dbReference type="Proteomes" id="UP001445076">
    <property type="component" value="Unassembled WGS sequence"/>
</dbReference>
<proteinExistence type="predicted"/>
<evidence type="ECO:0000256" key="3">
    <source>
        <dbReference type="SAM" id="SignalP"/>
    </source>
</evidence>
<dbReference type="Pfam" id="PF11630">
    <property type="entry name" value="Anti-LPS-SCYG"/>
    <property type="match status" value="1"/>
</dbReference>
<name>A0AAW0VTM4_CHEQU</name>
<dbReference type="InterPro" id="IPR024509">
    <property type="entry name" value="Anti-LPS_factor/Scygonadin"/>
</dbReference>
<evidence type="ECO:0000256" key="2">
    <source>
        <dbReference type="ARBA" id="ARBA00023022"/>
    </source>
</evidence>